<dbReference type="GO" id="GO:0016757">
    <property type="term" value="F:glycosyltransferase activity"/>
    <property type="evidence" value="ECO:0007669"/>
    <property type="project" value="UniProtKB-KW"/>
</dbReference>
<sequence>MRVVALVHFYPPYKLAGSETMLHTMLQSLQQAGHEVWAVTTDMPQAPEQWTYEGIRAFSERRQGHAVPLTRSLEPDVIVTHHTHAALGVQTARDFGIPSVLVQHNTFDEHRVVLAMKPDLTVFNTEWIARSWHSMLDGARWMVLHPPVWPHEHATRPGGAVTLVNLNAAKGVHIFGHLAMLFPDVPFLGVVGAYGEQVTAGLPPNVEVIGPTSDMRRQVWSRTRVLLMPSIYESYGMAAVEAMASGIPVIANPTLGLREALGPAGVYADRESMQEWATTLRGLVRDPLVWQQASAAAQARSQSLDPTNELWQWVKAVESLAPQPLASGSRGDRRA</sequence>
<evidence type="ECO:0000256" key="2">
    <source>
        <dbReference type="ARBA" id="ARBA00022679"/>
    </source>
</evidence>
<protein>
    <submittedName>
        <fullName evidence="4">Glycosyl transferase group 1</fullName>
    </submittedName>
</protein>
<dbReference type="PANTHER" id="PTHR45947">
    <property type="entry name" value="SULFOQUINOVOSYL TRANSFERASE SQD2"/>
    <property type="match status" value="1"/>
</dbReference>
<dbReference type="PANTHER" id="PTHR45947:SF3">
    <property type="entry name" value="SULFOQUINOVOSYL TRANSFERASE SQD2"/>
    <property type="match status" value="1"/>
</dbReference>
<dbReference type="CDD" id="cd03801">
    <property type="entry name" value="GT4_PimA-like"/>
    <property type="match status" value="1"/>
</dbReference>
<dbReference type="Pfam" id="PF13692">
    <property type="entry name" value="Glyco_trans_1_4"/>
    <property type="match status" value="1"/>
</dbReference>
<dbReference type="SUPFAM" id="SSF53756">
    <property type="entry name" value="UDP-Glycosyltransferase/glycogen phosphorylase"/>
    <property type="match status" value="1"/>
</dbReference>
<organism evidence="4 5">
    <name type="scientific">Streptomyces violaceusniger (strain Tu 4113)</name>
    <dbReference type="NCBI Taxonomy" id="653045"/>
    <lineage>
        <taxon>Bacteria</taxon>
        <taxon>Bacillati</taxon>
        <taxon>Actinomycetota</taxon>
        <taxon>Actinomycetes</taxon>
        <taxon>Kitasatosporales</taxon>
        <taxon>Streptomycetaceae</taxon>
        <taxon>Streptomyces</taxon>
        <taxon>Streptomyces violaceusniger group</taxon>
    </lineage>
</organism>
<reference evidence="4" key="1">
    <citation type="submission" date="2011-08" db="EMBL/GenBank/DDBJ databases">
        <title>Complete sequence of plasmid 2 of Streptomyces violaceusniger Tu 4113.</title>
        <authorList>
            <consortium name="US DOE Joint Genome Institute"/>
            <person name="Lucas S."/>
            <person name="Han J."/>
            <person name="Lapidus A."/>
            <person name="Cheng J.-F."/>
            <person name="Goodwin L."/>
            <person name="Pitluck S."/>
            <person name="Peters L."/>
            <person name="Ivanova N."/>
            <person name="Daligault H."/>
            <person name="Detter J.C."/>
            <person name="Han C."/>
            <person name="Tapia R."/>
            <person name="Land M."/>
            <person name="Hauser L."/>
            <person name="Kyrpides N."/>
            <person name="Ivanova N."/>
            <person name="Pagani I."/>
            <person name="Hagen A."/>
            <person name="Katz L."/>
            <person name="Fiedler H.-P."/>
            <person name="Keasling J."/>
            <person name="Fortman J."/>
            <person name="Woyke T."/>
        </authorList>
    </citation>
    <scope>NUCLEOTIDE SEQUENCE [LARGE SCALE GENOMIC DNA]</scope>
    <source>
        <strain evidence="4">Tu 4113</strain>
        <plasmid evidence="4">pSTRVI02</plasmid>
    </source>
</reference>
<dbReference type="GO" id="GO:1901137">
    <property type="term" value="P:carbohydrate derivative biosynthetic process"/>
    <property type="evidence" value="ECO:0007669"/>
    <property type="project" value="UniProtKB-ARBA"/>
</dbReference>
<dbReference type="AlphaFoldDB" id="G2PHI9"/>
<evidence type="ECO:0000259" key="3">
    <source>
        <dbReference type="Pfam" id="PF13439"/>
    </source>
</evidence>
<dbReference type="RefSeq" id="WP_014043927.1">
    <property type="nucleotide sequence ID" value="NC_015952.1"/>
</dbReference>
<accession>G2PHI9</accession>
<keyword evidence="4" id="KW-0614">Plasmid</keyword>
<dbReference type="EMBL" id="CP002996">
    <property type="protein sequence ID" value="AEM88992.1"/>
    <property type="molecule type" value="Genomic_DNA"/>
</dbReference>
<feature type="domain" description="Glycosyltransferase subfamily 4-like N-terminal" evidence="3">
    <location>
        <begin position="17"/>
        <end position="147"/>
    </location>
</feature>
<dbReference type="eggNOG" id="COG0438">
    <property type="taxonomic scope" value="Bacteria"/>
</dbReference>
<geneLocation type="plasmid" evidence="4 5">
    <name>pSTRVI02</name>
</geneLocation>
<keyword evidence="5" id="KW-1185">Reference proteome</keyword>
<dbReference type="HOGENOM" id="CLU_769284_0_0_11"/>
<dbReference type="Gene3D" id="3.40.50.2000">
    <property type="entry name" value="Glycogen Phosphorylase B"/>
    <property type="match status" value="2"/>
</dbReference>
<dbReference type="KEGG" id="svl:Strvi_0219"/>
<dbReference type="Pfam" id="PF13439">
    <property type="entry name" value="Glyco_transf_4"/>
    <property type="match status" value="1"/>
</dbReference>
<evidence type="ECO:0000313" key="5">
    <source>
        <dbReference type="Proteomes" id="UP000008703"/>
    </source>
</evidence>
<keyword evidence="2 4" id="KW-0808">Transferase</keyword>
<name>G2PHI9_STRV4</name>
<dbReference type="Proteomes" id="UP000008703">
    <property type="component" value="Plasmid pSTRVI02"/>
</dbReference>
<dbReference type="InterPro" id="IPR028098">
    <property type="entry name" value="Glyco_trans_4-like_N"/>
</dbReference>
<evidence type="ECO:0000256" key="1">
    <source>
        <dbReference type="ARBA" id="ARBA00022676"/>
    </source>
</evidence>
<gene>
    <name evidence="4" type="ORF">Strvi_0219</name>
</gene>
<keyword evidence="1" id="KW-0328">Glycosyltransferase</keyword>
<proteinExistence type="predicted"/>
<dbReference type="InterPro" id="IPR050194">
    <property type="entry name" value="Glycosyltransferase_grp1"/>
</dbReference>
<evidence type="ECO:0000313" key="4">
    <source>
        <dbReference type="EMBL" id="AEM88992.1"/>
    </source>
</evidence>